<keyword evidence="3" id="KW-0813">Transport</keyword>
<reference evidence="16" key="1">
    <citation type="journal article" date="2023" name="IScience">
        <title>Live-bearing cockroach genome reveals convergent evolutionary mechanisms linked to viviparity in insects and beyond.</title>
        <authorList>
            <person name="Fouks B."/>
            <person name="Harrison M.C."/>
            <person name="Mikhailova A.A."/>
            <person name="Marchal E."/>
            <person name="English S."/>
            <person name="Carruthers M."/>
            <person name="Jennings E.C."/>
            <person name="Chiamaka E.L."/>
            <person name="Frigard R.A."/>
            <person name="Pippel M."/>
            <person name="Attardo G.M."/>
            <person name="Benoit J.B."/>
            <person name="Bornberg-Bauer E."/>
            <person name="Tobe S.S."/>
        </authorList>
    </citation>
    <scope>NUCLEOTIDE SEQUENCE</scope>
    <source>
        <strain evidence="16">Stay&amp;Tobe</strain>
    </source>
</reference>
<evidence type="ECO:0000259" key="15">
    <source>
        <dbReference type="Pfam" id="PF10613"/>
    </source>
</evidence>
<evidence type="ECO:0000256" key="5">
    <source>
        <dbReference type="ARBA" id="ARBA00022692"/>
    </source>
</evidence>
<keyword evidence="10" id="KW-0325">Glycoprotein</keyword>
<evidence type="ECO:0000256" key="2">
    <source>
        <dbReference type="ARBA" id="ARBA00008685"/>
    </source>
</evidence>
<dbReference type="InterPro" id="IPR019594">
    <property type="entry name" value="Glu/Gly-bd"/>
</dbReference>
<evidence type="ECO:0000313" key="17">
    <source>
        <dbReference type="Proteomes" id="UP001233999"/>
    </source>
</evidence>
<sequence>MQGRELTISTFSWYFPYISMKYLDGTENKLIMELSKRLNFTYSFILNKVWGTFEPNGTGEGIHRDLLIGVSDIGLGGIFIVYNYYQYFDFTMPYLLNGITMLVPRPKPLALWLSITAPFNKYIWILVVGSVLIGSLSLYICANLIINQRDKSSENHEYTNFMYCLLTVIGQLTQAPANRWPLETSLRHLLTWQFIFFALVMTGYKSSLIHYLKARRYEKTIDNGEDFTNVPDLYWTAVDESWPKLLSSFTDPSLQKIYSRYKRYSNIEDINKSLHQGNLAIAVENLATGGYSGADYIDKDFIASSMWLMSCDLTNTMVAMELQKGLPYIEHFNAIIRRLIEAGIIRQWEVLSWLYTDLWRKKLDKITMTKFGWNKHIASEPPISMQASHFLGVFSLLCFGLSLSFIVFLIELRFPFRT</sequence>
<dbReference type="InterPro" id="IPR052192">
    <property type="entry name" value="Insect_Ionotropic_Sensory_Rcpt"/>
</dbReference>
<feature type="transmembrane region" description="Helical" evidence="13">
    <location>
        <begin position="189"/>
        <end position="212"/>
    </location>
</feature>
<dbReference type="Gene3D" id="1.10.287.70">
    <property type="match status" value="1"/>
</dbReference>
<dbReference type="Proteomes" id="UP001233999">
    <property type="component" value="Unassembled WGS sequence"/>
</dbReference>
<dbReference type="SUPFAM" id="SSF53850">
    <property type="entry name" value="Periplasmic binding protein-like II"/>
    <property type="match status" value="1"/>
</dbReference>
<keyword evidence="17" id="KW-1185">Reference proteome</keyword>
<comment type="subcellular location">
    <subcellularLocation>
        <location evidence="1">Cell membrane</location>
        <topology evidence="1">Multi-pass membrane protein</topology>
    </subcellularLocation>
</comment>
<keyword evidence="5 13" id="KW-0812">Transmembrane</keyword>
<keyword evidence="8 13" id="KW-0472">Membrane</keyword>
<feature type="domain" description="Ionotropic glutamate receptor L-glutamate and glycine-binding" evidence="15">
    <location>
        <begin position="23"/>
        <end position="106"/>
    </location>
</feature>
<keyword evidence="12" id="KW-0407">Ion channel</keyword>
<dbReference type="GO" id="GO:0050906">
    <property type="term" value="P:detection of stimulus involved in sensory perception"/>
    <property type="evidence" value="ECO:0007669"/>
    <property type="project" value="UniProtKB-ARBA"/>
</dbReference>
<dbReference type="PANTHER" id="PTHR42643">
    <property type="entry name" value="IONOTROPIC RECEPTOR 20A-RELATED"/>
    <property type="match status" value="1"/>
</dbReference>
<feature type="transmembrane region" description="Helical" evidence="13">
    <location>
        <begin position="390"/>
        <end position="410"/>
    </location>
</feature>
<organism evidence="16 17">
    <name type="scientific">Diploptera punctata</name>
    <name type="common">Pacific beetle cockroach</name>
    <dbReference type="NCBI Taxonomy" id="6984"/>
    <lineage>
        <taxon>Eukaryota</taxon>
        <taxon>Metazoa</taxon>
        <taxon>Ecdysozoa</taxon>
        <taxon>Arthropoda</taxon>
        <taxon>Hexapoda</taxon>
        <taxon>Insecta</taxon>
        <taxon>Pterygota</taxon>
        <taxon>Neoptera</taxon>
        <taxon>Polyneoptera</taxon>
        <taxon>Dictyoptera</taxon>
        <taxon>Blattodea</taxon>
        <taxon>Blaberoidea</taxon>
        <taxon>Blaberidae</taxon>
        <taxon>Diplopterinae</taxon>
        <taxon>Diploptera</taxon>
    </lineage>
</organism>
<evidence type="ECO:0000256" key="6">
    <source>
        <dbReference type="ARBA" id="ARBA00022989"/>
    </source>
</evidence>
<feature type="domain" description="Ionotropic glutamate receptor C-terminal" evidence="14">
    <location>
        <begin position="122"/>
        <end position="401"/>
    </location>
</feature>
<proteinExistence type="inferred from homology"/>
<accession>A0AAD7Z7I6</accession>
<evidence type="ECO:0000313" key="16">
    <source>
        <dbReference type="EMBL" id="KAJ9575494.1"/>
    </source>
</evidence>
<evidence type="ECO:0000256" key="1">
    <source>
        <dbReference type="ARBA" id="ARBA00004651"/>
    </source>
</evidence>
<keyword evidence="11" id="KW-1071">Ligand-gated ion channel</keyword>
<dbReference type="Pfam" id="PF00060">
    <property type="entry name" value="Lig_chan"/>
    <property type="match status" value="1"/>
</dbReference>
<feature type="transmembrane region" description="Helical" evidence="13">
    <location>
        <begin position="66"/>
        <end position="85"/>
    </location>
</feature>
<protein>
    <recommendedName>
        <fullName evidence="18">Ionotropic glutamate receptor C-terminal domain-containing protein</fullName>
    </recommendedName>
</protein>
<name>A0AAD7Z7I6_DIPPU</name>
<reference evidence="16" key="2">
    <citation type="submission" date="2023-05" db="EMBL/GenBank/DDBJ databases">
        <authorList>
            <person name="Fouks B."/>
        </authorList>
    </citation>
    <scope>NUCLEOTIDE SEQUENCE</scope>
    <source>
        <strain evidence="16">Stay&amp;Tobe</strain>
        <tissue evidence="16">Testes</tissue>
    </source>
</reference>
<feature type="transmembrane region" description="Helical" evidence="13">
    <location>
        <begin position="158"/>
        <end position="177"/>
    </location>
</feature>
<dbReference type="AlphaFoldDB" id="A0AAD7Z7I6"/>
<dbReference type="GO" id="GO:0005886">
    <property type="term" value="C:plasma membrane"/>
    <property type="evidence" value="ECO:0007669"/>
    <property type="project" value="UniProtKB-SubCell"/>
</dbReference>
<comment type="caution">
    <text evidence="16">The sequence shown here is derived from an EMBL/GenBank/DDBJ whole genome shotgun (WGS) entry which is preliminary data.</text>
</comment>
<evidence type="ECO:0000256" key="9">
    <source>
        <dbReference type="ARBA" id="ARBA00023170"/>
    </source>
</evidence>
<comment type="similarity">
    <text evidence="2">Belongs to the glutamate-gated ion channel (TC 1.A.10.1) family.</text>
</comment>
<keyword evidence="4" id="KW-1003">Cell membrane</keyword>
<evidence type="ECO:0000259" key="14">
    <source>
        <dbReference type="Pfam" id="PF00060"/>
    </source>
</evidence>
<dbReference type="PANTHER" id="PTHR42643:SF40">
    <property type="entry name" value="IONOTROPIC RECEPTOR 41A-RELATED"/>
    <property type="match status" value="1"/>
</dbReference>
<dbReference type="GO" id="GO:0015276">
    <property type="term" value="F:ligand-gated monoatomic ion channel activity"/>
    <property type="evidence" value="ECO:0007669"/>
    <property type="project" value="InterPro"/>
</dbReference>
<evidence type="ECO:0000256" key="7">
    <source>
        <dbReference type="ARBA" id="ARBA00023065"/>
    </source>
</evidence>
<evidence type="ECO:0000256" key="8">
    <source>
        <dbReference type="ARBA" id="ARBA00023136"/>
    </source>
</evidence>
<gene>
    <name evidence="16" type="ORF">L9F63_007629</name>
</gene>
<keyword evidence="7" id="KW-0406">Ion transport</keyword>
<evidence type="ECO:0000256" key="4">
    <source>
        <dbReference type="ARBA" id="ARBA00022475"/>
    </source>
</evidence>
<evidence type="ECO:0000256" key="12">
    <source>
        <dbReference type="ARBA" id="ARBA00023303"/>
    </source>
</evidence>
<evidence type="ECO:0000256" key="10">
    <source>
        <dbReference type="ARBA" id="ARBA00023180"/>
    </source>
</evidence>
<dbReference type="EMBL" id="JASPKZ010009834">
    <property type="protein sequence ID" value="KAJ9575494.1"/>
    <property type="molecule type" value="Genomic_DNA"/>
</dbReference>
<evidence type="ECO:0008006" key="18">
    <source>
        <dbReference type="Google" id="ProtNLM"/>
    </source>
</evidence>
<dbReference type="InterPro" id="IPR001320">
    <property type="entry name" value="Iontro_rcpt_C"/>
</dbReference>
<evidence type="ECO:0000256" key="11">
    <source>
        <dbReference type="ARBA" id="ARBA00023286"/>
    </source>
</evidence>
<dbReference type="Pfam" id="PF10613">
    <property type="entry name" value="Lig_chan-Glu_bd"/>
    <property type="match status" value="1"/>
</dbReference>
<evidence type="ECO:0000256" key="3">
    <source>
        <dbReference type="ARBA" id="ARBA00022448"/>
    </source>
</evidence>
<dbReference type="Gene3D" id="3.40.190.10">
    <property type="entry name" value="Periplasmic binding protein-like II"/>
    <property type="match status" value="1"/>
</dbReference>
<evidence type="ECO:0000256" key="13">
    <source>
        <dbReference type="SAM" id="Phobius"/>
    </source>
</evidence>
<keyword evidence="6 13" id="KW-1133">Transmembrane helix</keyword>
<feature type="transmembrane region" description="Helical" evidence="13">
    <location>
        <begin position="122"/>
        <end position="146"/>
    </location>
</feature>
<keyword evidence="9" id="KW-0675">Receptor</keyword>